<sequence>MRPMSTLDVDRAQVMAYRIAATGLHRDQGKAADLAVLDIGVQQTVPGSVATSLAARLPAATDAVAANDDPDFTVAWTYRGAAHLMRTADLPALARDLWPVSEDDAIARLAGAGIMFRKTGIAGLDAWRTAATAMRKIVKNEMVKGDVSTAITKALPDGYGYACRSCKATHIYGSLFQAVALGAGVQVRSGSPTTLAPVPKRWAVPKGPDRPDRAVRPYLHVLGPATMNEIAAFLGTTQKLARTMLPDDAVEVRADGRKAYVLESDVDAVRKPPEPDLVRLLPPFDPLLQPRERELIVPDEAQRKNLWRMIGNPGAIVVDGDVLGAWKAKLARKRLAVTVEEFVPLPRTVKKKIEQEADRVAVARGIEGADVSYG</sequence>
<gene>
    <name evidence="1" type="ORF">EV186_109126</name>
</gene>
<dbReference type="Proteomes" id="UP000295444">
    <property type="component" value="Unassembled WGS sequence"/>
</dbReference>
<dbReference type="AlphaFoldDB" id="A0A4R6RWF7"/>
<dbReference type="EMBL" id="SNXZ01000009">
    <property type="protein sequence ID" value="TDP91134.1"/>
    <property type="molecule type" value="Genomic_DNA"/>
</dbReference>
<dbReference type="PANTHER" id="PTHR38479">
    <property type="entry name" value="LMO0824 PROTEIN"/>
    <property type="match status" value="1"/>
</dbReference>
<accession>A0A4R6RWF7</accession>
<evidence type="ECO:0000313" key="2">
    <source>
        <dbReference type="Proteomes" id="UP000295444"/>
    </source>
</evidence>
<comment type="caution">
    <text evidence="1">The sequence shown here is derived from an EMBL/GenBank/DDBJ whole genome shotgun (WGS) entry which is preliminary data.</text>
</comment>
<dbReference type="Pfam" id="PF06224">
    <property type="entry name" value="AlkZ-like"/>
    <property type="match status" value="1"/>
</dbReference>
<keyword evidence="2" id="KW-1185">Reference proteome</keyword>
<dbReference type="InterPro" id="IPR009351">
    <property type="entry name" value="AlkZ-like"/>
</dbReference>
<name>A0A4R6RWF7_LABRH</name>
<organism evidence="1 2">
    <name type="scientific">Labedaea rhizosphaerae</name>
    <dbReference type="NCBI Taxonomy" id="598644"/>
    <lineage>
        <taxon>Bacteria</taxon>
        <taxon>Bacillati</taxon>
        <taxon>Actinomycetota</taxon>
        <taxon>Actinomycetes</taxon>
        <taxon>Pseudonocardiales</taxon>
        <taxon>Pseudonocardiaceae</taxon>
        <taxon>Labedaea</taxon>
    </lineage>
</organism>
<proteinExistence type="predicted"/>
<reference evidence="1 2" key="1">
    <citation type="submission" date="2019-03" db="EMBL/GenBank/DDBJ databases">
        <title>Genomic Encyclopedia of Type Strains, Phase IV (KMG-IV): sequencing the most valuable type-strain genomes for metagenomic binning, comparative biology and taxonomic classification.</title>
        <authorList>
            <person name="Goeker M."/>
        </authorList>
    </citation>
    <scope>NUCLEOTIDE SEQUENCE [LARGE SCALE GENOMIC DNA]</scope>
    <source>
        <strain evidence="1 2">DSM 45361</strain>
    </source>
</reference>
<protein>
    <submittedName>
        <fullName evidence="1">Winged helix DNA-binding protein</fullName>
    </submittedName>
</protein>
<dbReference type="GO" id="GO:0003677">
    <property type="term" value="F:DNA binding"/>
    <property type="evidence" value="ECO:0007669"/>
    <property type="project" value="UniProtKB-KW"/>
</dbReference>
<keyword evidence="1" id="KW-0238">DNA-binding</keyword>
<dbReference type="PANTHER" id="PTHR38479:SF2">
    <property type="entry name" value="WINGED HELIX DNA-BINDING DOMAIN-CONTAINING PROTEIN"/>
    <property type="match status" value="1"/>
</dbReference>
<evidence type="ECO:0000313" key="1">
    <source>
        <dbReference type="EMBL" id="TDP91134.1"/>
    </source>
</evidence>